<dbReference type="InterPro" id="IPR050197">
    <property type="entry name" value="Aldolase_class_II_sugar_metab"/>
</dbReference>
<dbReference type="GO" id="GO:0019323">
    <property type="term" value="P:pentose catabolic process"/>
    <property type="evidence" value="ECO:0007669"/>
    <property type="project" value="TreeGrafter"/>
</dbReference>
<evidence type="ECO:0000256" key="2">
    <source>
        <dbReference type="ARBA" id="ARBA00023239"/>
    </source>
</evidence>
<feature type="region of interest" description="Disordered" evidence="3">
    <location>
        <begin position="245"/>
        <end position="276"/>
    </location>
</feature>
<gene>
    <name evidence="5" type="ORF">LCGC14_0303950</name>
</gene>
<dbReference type="AlphaFoldDB" id="A0A0F9TPJ3"/>
<organism evidence="5">
    <name type="scientific">marine sediment metagenome</name>
    <dbReference type="NCBI Taxonomy" id="412755"/>
    <lineage>
        <taxon>unclassified sequences</taxon>
        <taxon>metagenomes</taxon>
        <taxon>ecological metagenomes</taxon>
    </lineage>
</organism>
<keyword evidence="1" id="KW-0479">Metal-binding</keyword>
<dbReference type="InterPro" id="IPR036409">
    <property type="entry name" value="Aldolase_II/adducin_N_sf"/>
</dbReference>
<dbReference type="GO" id="GO:0016832">
    <property type="term" value="F:aldehyde-lyase activity"/>
    <property type="evidence" value="ECO:0007669"/>
    <property type="project" value="TreeGrafter"/>
</dbReference>
<accession>A0A0F9TPJ3</accession>
<feature type="compositionally biased region" description="Low complexity" evidence="3">
    <location>
        <begin position="264"/>
        <end position="276"/>
    </location>
</feature>
<evidence type="ECO:0000256" key="1">
    <source>
        <dbReference type="ARBA" id="ARBA00022723"/>
    </source>
</evidence>
<dbReference type="EMBL" id="LAZR01000192">
    <property type="protein sequence ID" value="KKN82980.1"/>
    <property type="molecule type" value="Genomic_DNA"/>
</dbReference>
<dbReference type="SMART" id="SM01007">
    <property type="entry name" value="Aldolase_II"/>
    <property type="match status" value="1"/>
</dbReference>
<proteinExistence type="predicted"/>
<reference evidence="5" key="1">
    <citation type="journal article" date="2015" name="Nature">
        <title>Complex archaea that bridge the gap between prokaryotes and eukaryotes.</title>
        <authorList>
            <person name="Spang A."/>
            <person name="Saw J.H."/>
            <person name="Jorgensen S.L."/>
            <person name="Zaremba-Niedzwiedzka K."/>
            <person name="Martijn J."/>
            <person name="Lind A.E."/>
            <person name="van Eijk R."/>
            <person name="Schleper C."/>
            <person name="Guy L."/>
            <person name="Ettema T.J."/>
        </authorList>
    </citation>
    <scope>NUCLEOTIDE SEQUENCE</scope>
</reference>
<protein>
    <recommendedName>
        <fullName evidence="4">Class II aldolase/adducin N-terminal domain-containing protein</fullName>
    </recommendedName>
</protein>
<evidence type="ECO:0000256" key="3">
    <source>
        <dbReference type="SAM" id="MobiDB-lite"/>
    </source>
</evidence>
<comment type="caution">
    <text evidence="5">The sequence shown here is derived from an EMBL/GenBank/DDBJ whole genome shotgun (WGS) entry which is preliminary data.</text>
</comment>
<sequence length="325" mass="35320">MMNEWDVKREICEIGRRIYERGFVAANDGNISVRMPGGHYLCTPTGVSKGFLKPSDIAIVDDSGRQIGGDKPRTSEILLHLEIFHEVEWVNAVVHAHPPHATAFAVAGIDVPGCILPEVEIFIGQVPLADYDTPGSKDFAQTILPHLRNKANTILLANHGAVACDKTLEQAYFHLETLDMYCRILLLSKEVGNIQQLPEQKVRELLDLKQKMGIEDPRLAEGDTCTLSGSDEFLRGFSTRAIPQHTADANGHGRGSGIAGQPSQNGQPQPLPAAPAQRYPAVVAGREIPAALGSSSTTAQRRAMNDEVERLVQLITDQIISGAAR</sequence>
<dbReference type="GO" id="GO:0005829">
    <property type="term" value="C:cytosol"/>
    <property type="evidence" value="ECO:0007669"/>
    <property type="project" value="TreeGrafter"/>
</dbReference>
<dbReference type="GO" id="GO:0046872">
    <property type="term" value="F:metal ion binding"/>
    <property type="evidence" value="ECO:0007669"/>
    <property type="project" value="UniProtKB-KW"/>
</dbReference>
<evidence type="ECO:0000259" key="4">
    <source>
        <dbReference type="SMART" id="SM01007"/>
    </source>
</evidence>
<evidence type="ECO:0000313" key="5">
    <source>
        <dbReference type="EMBL" id="KKN82980.1"/>
    </source>
</evidence>
<feature type="domain" description="Class II aldolase/adducin N-terminal" evidence="4">
    <location>
        <begin position="9"/>
        <end position="186"/>
    </location>
</feature>
<dbReference type="PANTHER" id="PTHR22789">
    <property type="entry name" value="FUCULOSE PHOSPHATE ALDOLASE"/>
    <property type="match status" value="1"/>
</dbReference>
<name>A0A0F9TPJ3_9ZZZZ</name>
<dbReference type="PANTHER" id="PTHR22789:SF0">
    <property type="entry name" value="3-OXO-TETRONATE 4-PHOSPHATE DECARBOXYLASE-RELATED"/>
    <property type="match status" value="1"/>
</dbReference>
<dbReference type="SUPFAM" id="SSF53639">
    <property type="entry name" value="AraD/HMP-PK domain-like"/>
    <property type="match status" value="1"/>
</dbReference>
<dbReference type="Gene3D" id="3.40.225.10">
    <property type="entry name" value="Class II aldolase/adducin N-terminal domain"/>
    <property type="match status" value="1"/>
</dbReference>
<keyword evidence="2" id="KW-0456">Lyase</keyword>
<dbReference type="Pfam" id="PF00596">
    <property type="entry name" value="Aldolase_II"/>
    <property type="match status" value="1"/>
</dbReference>
<dbReference type="InterPro" id="IPR001303">
    <property type="entry name" value="Aldolase_II/adducin_N"/>
</dbReference>